<keyword evidence="2" id="KW-1185">Reference proteome</keyword>
<accession>A0ABV1D1S4</accession>
<evidence type="ECO:0008006" key="3">
    <source>
        <dbReference type="Google" id="ProtNLM"/>
    </source>
</evidence>
<sequence>RGRRVGDPPQNEWEYLNRLNGDDFMRAMDKVMKELHAFIAKKAPNGVKSEEEMQQIIEEFMMQHNEAVQHLQDFLQENGQDDTVPADVYDYLDLAEQASRKKDKREYLAKAAELEPDNVEVKLAQAELDSKGPLDMLEILPGMIAAEEKRLKDQEIYQRSKGDFWLDFETRPYMMLLQEYLSNLIECGIHNKAIQIGEEMLRLNQNDNLGIRFLLMPLYAKMCNEMKALKLYKRGKYEQKSSFYLLALALLYFKLGDWPEAKSYLETLKQEYPITKKLIRSIKKGDQSIFQPYLDNPPYAPFSDEELITAYLTNYAIYATEPYFFDWADEALIVHRKKKK</sequence>
<organism evidence="1 2">
    <name type="scientific">Megasphaera intestinihominis</name>
    <dbReference type="NCBI Taxonomy" id="3133159"/>
    <lineage>
        <taxon>Bacteria</taxon>
        <taxon>Bacillati</taxon>
        <taxon>Bacillota</taxon>
        <taxon>Negativicutes</taxon>
        <taxon>Veillonellales</taxon>
        <taxon>Veillonellaceae</taxon>
        <taxon>Megasphaera</taxon>
    </lineage>
</organism>
<evidence type="ECO:0000313" key="1">
    <source>
        <dbReference type="EMBL" id="MEQ2423044.1"/>
    </source>
</evidence>
<dbReference type="EMBL" id="JBBMEU010000075">
    <property type="protein sequence ID" value="MEQ2423044.1"/>
    <property type="molecule type" value="Genomic_DNA"/>
</dbReference>
<dbReference type="SUPFAM" id="SSF48452">
    <property type="entry name" value="TPR-like"/>
    <property type="match status" value="1"/>
</dbReference>
<dbReference type="Gene3D" id="1.25.40.10">
    <property type="entry name" value="Tetratricopeptide repeat domain"/>
    <property type="match status" value="1"/>
</dbReference>
<protein>
    <recommendedName>
        <fullName evidence="3">Tetratricopeptide repeat protein</fullName>
    </recommendedName>
</protein>
<dbReference type="RefSeq" id="WP_349173943.1">
    <property type="nucleotide sequence ID" value="NZ_JBBMEU010000075.1"/>
</dbReference>
<comment type="caution">
    <text evidence="1">The sequence shown here is derived from an EMBL/GenBank/DDBJ whole genome shotgun (WGS) entry which is preliminary data.</text>
</comment>
<name>A0ABV1D1S4_9FIRM</name>
<evidence type="ECO:0000313" key="2">
    <source>
        <dbReference type="Proteomes" id="UP001433088"/>
    </source>
</evidence>
<dbReference type="Proteomes" id="UP001433088">
    <property type="component" value="Unassembled WGS sequence"/>
</dbReference>
<reference evidence="1 2" key="1">
    <citation type="submission" date="2024-03" db="EMBL/GenBank/DDBJ databases">
        <title>Human intestinal bacterial collection.</title>
        <authorList>
            <person name="Pauvert C."/>
            <person name="Hitch T.C.A."/>
            <person name="Clavel T."/>
        </authorList>
    </citation>
    <scope>NUCLEOTIDE SEQUENCE [LARGE SCALE GENOMIC DNA]</scope>
    <source>
        <strain evidence="1 2">CLA-AA-H81</strain>
    </source>
</reference>
<dbReference type="InterPro" id="IPR011990">
    <property type="entry name" value="TPR-like_helical_dom_sf"/>
</dbReference>
<gene>
    <name evidence="1" type="ORF">WMO23_09930</name>
</gene>
<feature type="non-terminal residue" evidence="1">
    <location>
        <position position="1"/>
    </location>
</feature>
<proteinExistence type="predicted"/>